<dbReference type="GO" id="GO:0016491">
    <property type="term" value="F:oxidoreductase activity"/>
    <property type="evidence" value="ECO:0007669"/>
    <property type="project" value="InterPro"/>
</dbReference>
<dbReference type="Pfam" id="PF03358">
    <property type="entry name" value="FMN_red"/>
    <property type="match status" value="1"/>
</dbReference>
<dbReference type="EMBL" id="FNCK01000002">
    <property type="protein sequence ID" value="SDG01406.1"/>
    <property type="molecule type" value="Genomic_DNA"/>
</dbReference>
<proteinExistence type="predicted"/>
<protein>
    <submittedName>
        <fullName evidence="2">Chromate reductase</fullName>
    </submittedName>
</protein>
<dbReference type="GO" id="GO:0005829">
    <property type="term" value="C:cytosol"/>
    <property type="evidence" value="ECO:0007669"/>
    <property type="project" value="TreeGrafter"/>
</dbReference>
<name>A0A1G7QSA3_9LACT</name>
<dbReference type="InterPro" id="IPR050712">
    <property type="entry name" value="NAD(P)H-dep_reductase"/>
</dbReference>
<dbReference type="AlphaFoldDB" id="A0A1G7QSA3"/>
<accession>A0A1G7QSA3</accession>
<feature type="domain" description="NADPH-dependent FMN reductase-like" evidence="1">
    <location>
        <begin position="2"/>
        <end position="147"/>
    </location>
</feature>
<keyword evidence="3" id="KW-1185">Reference proteome</keyword>
<evidence type="ECO:0000313" key="3">
    <source>
        <dbReference type="Proteomes" id="UP000199708"/>
    </source>
</evidence>
<organism evidence="2 3">
    <name type="scientific">Facklamia miroungae</name>
    <dbReference type="NCBI Taxonomy" id="120956"/>
    <lineage>
        <taxon>Bacteria</taxon>
        <taxon>Bacillati</taxon>
        <taxon>Bacillota</taxon>
        <taxon>Bacilli</taxon>
        <taxon>Lactobacillales</taxon>
        <taxon>Aerococcaceae</taxon>
        <taxon>Facklamia</taxon>
    </lineage>
</organism>
<dbReference type="PANTHER" id="PTHR30543">
    <property type="entry name" value="CHROMATE REDUCTASE"/>
    <property type="match status" value="1"/>
</dbReference>
<dbReference type="Gene3D" id="3.40.50.360">
    <property type="match status" value="1"/>
</dbReference>
<evidence type="ECO:0000313" key="2">
    <source>
        <dbReference type="EMBL" id="SDG01406.1"/>
    </source>
</evidence>
<dbReference type="RefSeq" id="WP_090289282.1">
    <property type="nucleotide sequence ID" value="NZ_FNCK01000002.1"/>
</dbReference>
<reference evidence="2 3" key="1">
    <citation type="submission" date="2016-10" db="EMBL/GenBank/DDBJ databases">
        <authorList>
            <person name="de Groot N.N."/>
        </authorList>
    </citation>
    <scope>NUCLEOTIDE SEQUENCE [LARGE SCALE GENOMIC DNA]</scope>
    <source>
        <strain evidence="2 3">ATCC BAA-466</strain>
    </source>
</reference>
<sequence>MTKLGVIVGSTRKNSFSKQWADNIVSLYPEETEVEYLDIANLPLYNQDYDENSPQAYTDFREAVKRQDLILFVTPEHNRTMSAALKNALDVASRPWGESVWGGKPALVASHSISVLGGAMANKDVHKSLGFLNMKAVGQPEVILSNSPDLLKDGKAPQGTLDFLQTAVNAHLALL</sequence>
<dbReference type="OrthoDB" id="9812295at2"/>
<gene>
    <name evidence="2" type="ORF">SAMN05421791_102200</name>
</gene>
<evidence type="ECO:0000259" key="1">
    <source>
        <dbReference type="Pfam" id="PF03358"/>
    </source>
</evidence>
<dbReference type="PANTHER" id="PTHR30543:SF21">
    <property type="entry name" value="NAD(P)H-DEPENDENT FMN REDUCTASE LOT6"/>
    <property type="match status" value="1"/>
</dbReference>
<dbReference type="GO" id="GO:0010181">
    <property type="term" value="F:FMN binding"/>
    <property type="evidence" value="ECO:0007669"/>
    <property type="project" value="TreeGrafter"/>
</dbReference>
<dbReference type="SUPFAM" id="SSF52218">
    <property type="entry name" value="Flavoproteins"/>
    <property type="match status" value="1"/>
</dbReference>
<dbReference type="Proteomes" id="UP000199708">
    <property type="component" value="Unassembled WGS sequence"/>
</dbReference>
<dbReference type="InterPro" id="IPR005025">
    <property type="entry name" value="FMN_Rdtase-like_dom"/>
</dbReference>
<dbReference type="STRING" id="120956.SAMN05421791_102200"/>
<dbReference type="InterPro" id="IPR029039">
    <property type="entry name" value="Flavoprotein-like_sf"/>
</dbReference>